<proteinExistence type="predicted"/>
<dbReference type="SMART" id="SM00408">
    <property type="entry name" value="IGc2"/>
    <property type="match status" value="7"/>
</dbReference>
<evidence type="ECO:0000313" key="2">
    <source>
        <dbReference type="Proteomes" id="UP000504632"/>
    </source>
</evidence>
<sequence length="770" mass="84848">MSCSYTYPTGHTVNATFWMKNRLEGLETSGMSEDPAYKIRVEYLGNKQNNCSMKLTNVTGQDAKRYFFRFTTNYTSGKWIGEPGVQMSVTDLQVETPERVMEGETVTLKCNTTCSLSNTSTFIWYKNGRVLTRKTMKNNELSLQSVSYEDRGSYMCAVQGHENLPSPAVTLTVTYPPKKTTVSVSASGEIVAGSSVTLTCSSDANPPQINYTWYKESVTSPVGYGQSYIINNIQSSNSGLYYCEAQNKHGSQKTTAVLVTLKDRPKKTTVSVSPPREIVEGSSVTLICSSDANPPATYIWYKKNGSVTIGKEETYRINKISSEDSGEYQCKSSNQHGEHFATVFLNVHYATEKTTVSVSPSGEIVEGSSVTLTCSSDANPPATYIWYKKNGSVTIGKEETYRINKISSEDSGEYQCKSSNQHGEHFATVFLNVHHAPKKTTVSVSSTGEIVEGSSVTLTCSSDANPPATYIWYKKNGSVTIGKEETYRINKISSEDSGEYHCKSSNQHGHQYSNTVSLNVLYPPRNTTVSVNASGEIVEGSSVTLTCSSDANPPQINYTWYKENVTSPVGYGQSYIINNIQSSNSGLYYCEAQNKHGSQKTTAVPITMKGIHGQSWGVKYNRDSICALKGSSVTMSCSYTYPTSNTVKTVFWTKHEVGEPSDLSEDIDYKGKFHDLGDKQSNCTMKLINVTQTDSKRYRFRFTTDKARWIGQPGVTLSVTGYGQRYIINNIQSSNSGLYYCEAQNKHGSQKTTAVPITVKGMETVIAVVI</sequence>
<dbReference type="SUPFAM" id="SSF48726">
    <property type="entry name" value="Immunoglobulin"/>
    <property type="match status" value="8"/>
</dbReference>
<dbReference type="CDD" id="cd00096">
    <property type="entry name" value="Ig"/>
    <property type="match status" value="2"/>
</dbReference>
<gene>
    <name evidence="3" type="primary">LOC115817222</name>
</gene>
<dbReference type="RefSeq" id="XP_030636350.1">
    <property type="nucleotide sequence ID" value="XM_030780490.1"/>
</dbReference>
<dbReference type="InParanoid" id="A0A6J2VTE1"/>
<accession>A0A6J2VTE1</accession>
<dbReference type="Gene3D" id="2.60.40.10">
    <property type="entry name" value="Immunoglobulins"/>
    <property type="match status" value="9"/>
</dbReference>
<reference evidence="3" key="1">
    <citation type="submission" date="2025-08" db="UniProtKB">
        <authorList>
            <consortium name="RefSeq"/>
        </authorList>
    </citation>
    <scope>IDENTIFICATION</scope>
</reference>
<dbReference type="Proteomes" id="UP000504632">
    <property type="component" value="Chromosome 7"/>
</dbReference>
<dbReference type="SMART" id="SM00409">
    <property type="entry name" value="IG"/>
    <property type="match status" value="7"/>
</dbReference>
<feature type="domain" description="Ig-like" evidence="1">
    <location>
        <begin position="83"/>
        <end position="172"/>
    </location>
</feature>
<feature type="domain" description="Ig-like" evidence="1">
    <location>
        <begin position="629"/>
        <end position="758"/>
    </location>
</feature>
<feature type="domain" description="Ig-like" evidence="1">
    <location>
        <begin position="177"/>
        <end position="259"/>
    </location>
</feature>
<name>A0A6J2VTE1_CHACN</name>
<dbReference type="PANTHER" id="PTHR46013:SF4">
    <property type="entry name" value="B-CELL RECEPTOR CD22-RELATED"/>
    <property type="match status" value="1"/>
</dbReference>
<feature type="domain" description="Ig-like" evidence="1">
    <location>
        <begin position="437"/>
        <end position="517"/>
    </location>
</feature>
<organism evidence="2 3">
    <name type="scientific">Chanos chanos</name>
    <name type="common">Milkfish</name>
    <name type="synonym">Mugil chanos</name>
    <dbReference type="NCBI Taxonomy" id="29144"/>
    <lineage>
        <taxon>Eukaryota</taxon>
        <taxon>Metazoa</taxon>
        <taxon>Chordata</taxon>
        <taxon>Craniata</taxon>
        <taxon>Vertebrata</taxon>
        <taxon>Euteleostomi</taxon>
        <taxon>Actinopterygii</taxon>
        <taxon>Neopterygii</taxon>
        <taxon>Teleostei</taxon>
        <taxon>Ostariophysi</taxon>
        <taxon>Gonorynchiformes</taxon>
        <taxon>Chanidae</taxon>
        <taxon>Chanos</taxon>
    </lineage>
</organism>
<feature type="domain" description="Ig-like" evidence="1">
    <location>
        <begin position="366"/>
        <end position="432"/>
    </location>
</feature>
<dbReference type="InterPro" id="IPR003599">
    <property type="entry name" value="Ig_sub"/>
</dbReference>
<evidence type="ECO:0000259" key="1">
    <source>
        <dbReference type="PROSITE" id="PS50835"/>
    </source>
</evidence>
<dbReference type="Pfam" id="PF13895">
    <property type="entry name" value="Ig_2"/>
    <property type="match status" value="6"/>
</dbReference>
<dbReference type="PROSITE" id="PS50835">
    <property type="entry name" value="IG_LIKE"/>
    <property type="match status" value="7"/>
</dbReference>
<dbReference type="InterPro" id="IPR036179">
    <property type="entry name" value="Ig-like_dom_sf"/>
</dbReference>
<dbReference type="OrthoDB" id="10039395at2759"/>
<evidence type="ECO:0000313" key="3">
    <source>
        <dbReference type="RefSeq" id="XP_030636350.1"/>
    </source>
</evidence>
<feature type="domain" description="Ig-like" evidence="1">
    <location>
        <begin position="524"/>
        <end position="607"/>
    </location>
</feature>
<keyword evidence="2" id="KW-1185">Reference proteome</keyword>
<protein>
    <submittedName>
        <fullName evidence="3">B-cell receptor CD22-like</fullName>
    </submittedName>
</protein>
<dbReference type="PANTHER" id="PTHR46013">
    <property type="entry name" value="VASCULAR CELL ADHESION MOLECULE 1"/>
    <property type="match status" value="1"/>
</dbReference>
<feature type="domain" description="Ig-like" evidence="1">
    <location>
        <begin position="265"/>
        <end position="357"/>
    </location>
</feature>
<dbReference type="InterPro" id="IPR013783">
    <property type="entry name" value="Ig-like_fold"/>
</dbReference>
<dbReference type="GeneID" id="115817222"/>
<dbReference type="InterPro" id="IPR003598">
    <property type="entry name" value="Ig_sub2"/>
</dbReference>
<dbReference type="InterPro" id="IPR007110">
    <property type="entry name" value="Ig-like_dom"/>
</dbReference>
<dbReference type="AlphaFoldDB" id="A0A6J2VTE1"/>